<keyword evidence="1" id="KW-0479">Metal-binding</keyword>
<dbReference type="Proteomes" id="UP001057498">
    <property type="component" value="Chromosome"/>
</dbReference>
<dbReference type="PANTHER" id="PTHR33542">
    <property type="entry name" value="SIROHYDROCHLORIN FERROCHELATASE, CHLOROPLASTIC"/>
    <property type="match status" value="1"/>
</dbReference>
<name>A0ABN6PR06_9BURK</name>
<dbReference type="Pfam" id="PF01903">
    <property type="entry name" value="CbiX"/>
    <property type="match status" value="1"/>
</dbReference>
<dbReference type="InterPro" id="IPR002762">
    <property type="entry name" value="CbiX-like"/>
</dbReference>
<accession>A0ABN6PR06</accession>
<evidence type="ECO:0000256" key="2">
    <source>
        <dbReference type="ARBA" id="ARBA00023239"/>
    </source>
</evidence>
<evidence type="ECO:0000313" key="4">
    <source>
        <dbReference type="Proteomes" id="UP001057498"/>
    </source>
</evidence>
<dbReference type="RefSeq" id="WP_251969774.1">
    <property type="nucleotide sequence ID" value="NZ_AP025730.1"/>
</dbReference>
<sequence length="131" mass="13833">MHGILLFAHGARDAAWAWPFEAIAAHMRTHHVDGPVALAYLELMQPGLPEAVDALVRQGCQAITVVPMFLGAGGHVRRDLPALMERLRTEHPGLQLRSTCAIGESDAVNRALATAALALATESLAGPSTAP</sequence>
<dbReference type="PANTHER" id="PTHR33542:SF3">
    <property type="entry name" value="SIROHYDROCHLORIN FERROCHELATASE, CHLOROPLASTIC"/>
    <property type="match status" value="1"/>
</dbReference>
<dbReference type="SUPFAM" id="SSF53800">
    <property type="entry name" value="Chelatase"/>
    <property type="match status" value="1"/>
</dbReference>
<organism evidence="3 4">
    <name type="scientific">Sphaerotilus microaerophilus</name>
    <dbReference type="NCBI Taxonomy" id="2914710"/>
    <lineage>
        <taxon>Bacteria</taxon>
        <taxon>Pseudomonadati</taxon>
        <taxon>Pseudomonadota</taxon>
        <taxon>Betaproteobacteria</taxon>
        <taxon>Burkholderiales</taxon>
        <taxon>Sphaerotilaceae</taxon>
        <taxon>Sphaerotilus</taxon>
    </lineage>
</organism>
<evidence type="ECO:0008006" key="5">
    <source>
        <dbReference type="Google" id="ProtNLM"/>
    </source>
</evidence>
<reference evidence="3" key="1">
    <citation type="submission" date="2022-04" db="EMBL/GenBank/DDBJ databases">
        <title>Whole genome sequence of Sphaerotilus sp. FB-5.</title>
        <authorList>
            <person name="Takeda M."/>
            <person name="Narihara S."/>
            <person name="Akimoto M."/>
            <person name="Akimoto R."/>
            <person name="Nishiyashiki S."/>
            <person name="Murakami T."/>
        </authorList>
    </citation>
    <scope>NUCLEOTIDE SEQUENCE</scope>
    <source>
        <strain evidence="3">FB-5</strain>
    </source>
</reference>
<keyword evidence="2" id="KW-0456">Lyase</keyword>
<dbReference type="EMBL" id="AP025730">
    <property type="protein sequence ID" value="BDI06508.1"/>
    <property type="molecule type" value="Genomic_DNA"/>
</dbReference>
<keyword evidence="4" id="KW-1185">Reference proteome</keyword>
<dbReference type="Gene3D" id="3.40.50.1400">
    <property type="match status" value="1"/>
</dbReference>
<proteinExistence type="predicted"/>
<dbReference type="CDD" id="cd03416">
    <property type="entry name" value="CbiX_SirB_N"/>
    <property type="match status" value="1"/>
</dbReference>
<evidence type="ECO:0000313" key="3">
    <source>
        <dbReference type="EMBL" id="BDI06508.1"/>
    </source>
</evidence>
<evidence type="ECO:0000256" key="1">
    <source>
        <dbReference type="ARBA" id="ARBA00022723"/>
    </source>
</evidence>
<protein>
    <recommendedName>
        <fullName evidence="5">Cobalamin biosynthesis protein CbiX</fullName>
    </recommendedName>
</protein>
<gene>
    <name evidence="3" type="ORF">CATMQ487_34780</name>
</gene>
<dbReference type="InterPro" id="IPR050963">
    <property type="entry name" value="Sirohydro_Cobaltochel/CbiX"/>
</dbReference>